<dbReference type="InterPro" id="IPR035897">
    <property type="entry name" value="Toll_tir_struct_dom_sf"/>
</dbReference>
<reference evidence="2 3" key="1">
    <citation type="submission" date="2020-08" db="EMBL/GenBank/DDBJ databases">
        <title>Genomic Encyclopedia of Type Strains, Phase IV (KMG-V): Genome sequencing to study the core and pangenomes of soil and plant-associated prokaryotes.</title>
        <authorList>
            <person name="Whitman W."/>
        </authorList>
    </citation>
    <scope>NUCLEOTIDE SEQUENCE [LARGE SCALE GENOMIC DNA]</scope>
    <source>
        <strain evidence="2 3">SEMIA 4087</strain>
    </source>
</reference>
<evidence type="ECO:0000259" key="1">
    <source>
        <dbReference type="PROSITE" id="PS50104"/>
    </source>
</evidence>
<dbReference type="SMART" id="SM00255">
    <property type="entry name" value="TIR"/>
    <property type="match status" value="1"/>
</dbReference>
<dbReference type="Gene3D" id="3.40.50.10140">
    <property type="entry name" value="Toll/interleukin-1 receptor homology (TIR) domain"/>
    <property type="match status" value="1"/>
</dbReference>
<evidence type="ECO:0000313" key="2">
    <source>
        <dbReference type="EMBL" id="MBB4232178.1"/>
    </source>
</evidence>
<dbReference type="RefSeq" id="WP_233450618.1">
    <property type="nucleotide sequence ID" value="NZ_JACIFX010000011.1"/>
</dbReference>
<keyword evidence="3" id="KW-1185">Reference proteome</keyword>
<feature type="domain" description="TIR" evidence="1">
    <location>
        <begin position="69"/>
        <end position="211"/>
    </location>
</feature>
<accession>A0ABR6IW81</accession>
<dbReference type="PROSITE" id="PS50104">
    <property type="entry name" value="TIR"/>
    <property type="match status" value="1"/>
</dbReference>
<gene>
    <name evidence="2" type="ORF">GGD56_006073</name>
</gene>
<evidence type="ECO:0000313" key="3">
    <source>
        <dbReference type="Proteomes" id="UP000551353"/>
    </source>
</evidence>
<dbReference type="EMBL" id="JACIFX010000011">
    <property type="protein sequence ID" value="MBB4232178.1"/>
    <property type="molecule type" value="Genomic_DNA"/>
</dbReference>
<dbReference type="InterPro" id="IPR000157">
    <property type="entry name" value="TIR_dom"/>
</dbReference>
<name>A0ABR6IW81_9HYPH</name>
<proteinExistence type="predicted"/>
<dbReference type="Proteomes" id="UP000551353">
    <property type="component" value="Unassembled WGS sequence"/>
</dbReference>
<organism evidence="2 3">
    <name type="scientific">Rhizobium mongolense</name>
    <dbReference type="NCBI Taxonomy" id="57676"/>
    <lineage>
        <taxon>Bacteria</taxon>
        <taxon>Pseudomonadati</taxon>
        <taxon>Pseudomonadota</taxon>
        <taxon>Alphaproteobacteria</taxon>
        <taxon>Hyphomicrobiales</taxon>
        <taxon>Rhizobiaceae</taxon>
        <taxon>Rhizobium/Agrobacterium group</taxon>
        <taxon>Rhizobium</taxon>
    </lineage>
</organism>
<dbReference type="Pfam" id="PF13676">
    <property type="entry name" value="TIR_2"/>
    <property type="match status" value="1"/>
</dbReference>
<sequence length="501" mass="58068">MIAQKISELGRQICRQEVERAPVGPHVLNDKIILITATKSVFYLRVHLLADAPCRRQQRKHDRLQYEITMPSVFFSYSHVDAALRDQLEKQLSVLKRQGVIETWHDRRVGAGDAFEREIDEHIDGDDIILLLISADFLASDYCYDIEMKRAMERHERGEAIVIPVILRACEWKHAPFGKLKGVPEDGRPIKQWSDVDAAFLQVAQAVRDAAGRAAERRRAIVSPVQTLPHSVETSMLDRSATTSDIYFDEDCIVNVHSVAQVVKSGAPLAKIHWHASILEELKRYDEWWTTFDRNFEARKPEQWTMPDFQKWATRTRRRLRHLRDLIQKEVDAAPQKMRAAQACVESECESTQIEVLTQLAGFNALQLIRLLQRGDQFLPDPDWKDHSAFPTLPRVPDWLIDLEPENSALGAHVFGEDHFLLSRVGENENVYEYVVLPRNAAERLQDNGRDESVYFRWVIPQWIHYGYERKLPSKEHWNVYALRDGLGRESWSSSSPRPWR</sequence>
<comment type="caution">
    <text evidence="2">The sequence shown here is derived from an EMBL/GenBank/DDBJ whole genome shotgun (WGS) entry which is preliminary data.</text>
</comment>
<protein>
    <recommendedName>
        <fullName evidence="1">TIR domain-containing protein</fullName>
    </recommendedName>
</protein>
<dbReference type="SUPFAM" id="SSF52200">
    <property type="entry name" value="Toll/Interleukin receptor TIR domain"/>
    <property type="match status" value="1"/>
</dbReference>